<dbReference type="GO" id="GO:0072669">
    <property type="term" value="C:tRNA-splicing ligase complex"/>
    <property type="evidence" value="ECO:0007669"/>
    <property type="project" value="TreeGrafter"/>
</dbReference>
<dbReference type="GO" id="GO:0006388">
    <property type="term" value="P:tRNA splicing, via endonucleolytic cleavage and ligation"/>
    <property type="evidence" value="ECO:0007669"/>
    <property type="project" value="TreeGrafter"/>
</dbReference>
<accession>A0A7R8WHX5</accession>
<organism evidence="5">
    <name type="scientific">Cyprideis torosa</name>
    <dbReference type="NCBI Taxonomy" id="163714"/>
    <lineage>
        <taxon>Eukaryota</taxon>
        <taxon>Metazoa</taxon>
        <taxon>Ecdysozoa</taxon>
        <taxon>Arthropoda</taxon>
        <taxon>Crustacea</taxon>
        <taxon>Oligostraca</taxon>
        <taxon>Ostracoda</taxon>
        <taxon>Podocopa</taxon>
        <taxon>Podocopida</taxon>
        <taxon>Cytherocopina</taxon>
        <taxon>Cytheroidea</taxon>
        <taxon>Cytherideidae</taxon>
        <taxon>Cyprideis</taxon>
    </lineage>
</organism>
<dbReference type="PANTHER" id="PTHR12682">
    <property type="entry name" value="ARCHEASE"/>
    <property type="match status" value="1"/>
</dbReference>
<dbReference type="InterPro" id="IPR036820">
    <property type="entry name" value="Archease_dom_sf"/>
</dbReference>
<evidence type="ECO:0000256" key="4">
    <source>
        <dbReference type="ARBA" id="ARBA00022837"/>
    </source>
</evidence>
<comment type="similarity">
    <text evidence="1">Belongs to the archease family.</text>
</comment>
<evidence type="ECO:0000256" key="2">
    <source>
        <dbReference type="ARBA" id="ARBA00022694"/>
    </source>
</evidence>
<dbReference type="PANTHER" id="PTHR12682:SF11">
    <property type="entry name" value="PROTEIN ARCHEASE"/>
    <property type="match status" value="1"/>
</dbReference>
<keyword evidence="2" id="KW-0819">tRNA processing</keyword>
<dbReference type="OrthoDB" id="2190767at2759"/>
<dbReference type="EMBL" id="OB661875">
    <property type="protein sequence ID" value="CAD7229114.1"/>
    <property type="molecule type" value="Genomic_DNA"/>
</dbReference>
<dbReference type="InterPro" id="IPR023572">
    <property type="entry name" value="Archease_dom"/>
</dbReference>
<evidence type="ECO:0000313" key="5">
    <source>
        <dbReference type="EMBL" id="CAD7229114.1"/>
    </source>
</evidence>
<reference evidence="5" key="1">
    <citation type="submission" date="2020-11" db="EMBL/GenBank/DDBJ databases">
        <authorList>
            <person name="Tran Van P."/>
        </authorList>
    </citation>
    <scope>NUCLEOTIDE SEQUENCE</scope>
</reference>
<dbReference type="Gene3D" id="3.55.10.10">
    <property type="entry name" value="Archease domain"/>
    <property type="match status" value="1"/>
</dbReference>
<evidence type="ECO:0000256" key="1">
    <source>
        <dbReference type="ARBA" id="ARBA00007963"/>
    </source>
</evidence>
<dbReference type="AlphaFoldDB" id="A0A7R8WHX5"/>
<sequence>MSGEGPELGPMNRDIPPVKFECKSLRLECELHAWGDNLTEAFEQVAMSMFGYMTEIDYVEMEHEETIEAEGDDLDGLLFHFLDEWLFLFSAEPFFIPRKVQITSFDRENFRIKARGFGEMFDIAKHPQGSEVKAITYSNMQIYDKEGQHEVFVIIDI</sequence>
<protein>
    <submittedName>
        <fullName evidence="5">Uncharacterized protein</fullName>
    </submittedName>
</protein>
<evidence type="ECO:0000256" key="3">
    <source>
        <dbReference type="ARBA" id="ARBA00022723"/>
    </source>
</evidence>
<dbReference type="InterPro" id="IPR002804">
    <property type="entry name" value="Archease"/>
</dbReference>
<dbReference type="SUPFAM" id="SSF69819">
    <property type="entry name" value="MTH1598-like"/>
    <property type="match status" value="1"/>
</dbReference>
<dbReference type="GO" id="GO:0046872">
    <property type="term" value="F:metal ion binding"/>
    <property type="evidence" value="ECO:0007669"/>
    <property type="project" value="UniProtKB-KW"/>
</dbReference>
<keyword evidence="3" id="KW-0479">Metal-binding</keyword>
<gene>
    <name evidence="5" type="ORF">CTOB1V02_LOCUS6987</name>
</gene>
<proteinExistence type="inferred from homology"/>
<dbReference type="FunFam" id="3.55.10.10:FF:000001">
    <property type="entry name" value="protein archease isoform X1"/>
    <property type="match status" value="1"/>
</dbReference>
<name>A0A7R8WHX5_9CRUS</name>
<keyword evidence="4" id="KW-0106">Calcium</keyword>
<dbReference type="Pfam" id="PF01951">
    <property type="entry name" value="Archease"/>
    <property type="match status" value="1"/>
</dbReference>